<keyword evidence="10 13" id="KW-0408">Iron</keyword>
<evidence type="ECO:0000256" key="11">
    <source>
        <dbReference type="ARBA" id="ARBA00023033"/>
    </source>
</evidence>
<evidence type="ECO:0000256" key="4">
    <source>
        <dbReference type="ARBA" id="ARBA00010617"/>
    </source>
</evidence>
<name>A0A9P0MPQ6_NEZVI</name>
<gene>
    <name evidence="16" type="ORF">NEZAVI_LOCUS9514</name>
</gene>
<proteinExistence type="inferred from homology"/>
<dbReference type="AlphaFoldDB" id="A0A9P0MPQ6"/>
<organism evidence="16 17">
    <name type="scientific">Nezara viridula</name>
    <name type="common">Southern green stink bug</name>
    <name type="synonym">Cimex viridulus</name>
    <dbReference type="NCBI Taxonomy" id="85310"/>
    <lineage>
        <taxon>Eukaryota</taxon>
        <taxon>Metazoa</taxon>
        <taxon>Ecdysozoa</taxon>
        <taxon>Arthropoda</taxon>
        <taxon>Hexapoda</taxon>
        <taxon>Insecta</taxon>
        <taxon>Pterygota</taxon>
        <taxon>Neoptera</taxon>
        <taxon>Paraneoptera</taxon>
        <taxon>Hemiptera</taxon>
        <taxon>Heteroptera</taxon>
        <taxon>Panheteroptera</taxon>
        <taxon>Pentatomomorpha</taxon>
        <taxon>Pentatomoidea</taxon>
        <taxon>Pentatomidae</taxon>
        <taxon>Pentatominae</taxon>
        <taxon>Nezara</taxon>
    </lineage>
</organism>
<evidence type="ECO:0000256" key="1">
    <source>
        <dbReference type="ARBA" id="ARBA00001971"/>
    </source>
</evidence>
<evidence type="ECO:0000256" key="6">
    <source>
        <dbReference type="ARBA" id="ARBA00022723"/>
    </source>
</evidence>
<dbReference type="InterPro" id="IPR050196">
    <property type="entry name" value="Cytochrome_P450_Monoox"/>
</dbReference>
<keyword evidence="6 13" id="KW-0479">Metal-binding</keyword>
<keyword evidence="5 13" id="KW-0349">Heme</keyword>
<dbReference type="SUPFAM" id="SSF48264">
    <property type="entry name" value="Cytochrome P450"/>
    <property type="match status" value="1"/>
</dbReference>
<evidence type="ECO:0000256" key="9">
    <source>
        <dbReference type="ARBA" id="ARBA00023002"/>
    </source>
</evidence>
<dbReference type="Gene3D" id="1.10.630.10">
    <property type="entry name" value="Cytochrome P450"/>
    <property type="match status" value="1"/>
</dbReference>
<dbReference type="GO" id="GO:0005506">
    <property type="term" value="F:iron ion binding"/>
    <property type="evidence" value="ECO:0007669"/>
    <property type="project" value="InterPro"/>
</dbReference>
<dbReference type="Proteomes" id="UP001152798">
    <property type="component" value="Chromosome 4"/>
</dbReference>
<dbReference type="OrthoDB" id="1470350at2759"/>
<dbReference type="Pfam" id="PF00067">
    <property type="entry name" value="p450"/>
    <property type="match status" value="1"/>
</dbReference>
<dbReference type="GO" id="GO:0020037">
    <property type="term" value="F:heme binding"/>
    <property type="evidence" value="ECO:0007669"/>
    <property type="project" value="InterPro"/>
</dbReference>
<dbReference type="InterPro" id="IPR002401">
    <property type="entry name" value="Cyt_P450_E_grp-I"/>
</dbReference>
<comment type="subcellular location">
    <subcellularLocation>
        <location evidence="3">Endoplasmic reticulum membrane</location>
        <topology evidence="3">Peripheral membrane protein</topology>
    </subcellularLocation>
    <subcellularLocation>
        <location evidence="2">Microsome membrane</location>
        <topology evidence="2">Peripheral membrane protein</topology>
    </subcellularLocation>
</comment>
<evidence type="ECO:0000256" key="7">
    <source>
        <dbReference type="ARBA" id="ARBA00022824"/>
    </source>
</evidence>
<dbReference type="InterPro" id="IPR036396">
    <property type="entry name" value="Cyt_P450_sf"/>
</dbReference>
<feature type="signal peptide" evidence="15">
    <location>
        <begin position="1"/>
        <end position="25"/>
    </location>
</feature>
<comment type="cofactor">
    <cofactor evidence="1 13">
        <name>heme</name>
        <dbReference type="ChEBI" id="CHEBI:30413"/>
    </cofactor>
</comment>
<evidence type="ECO:0000256" key="13">
    <source>
        <dbReference type="PIRSR" id="PIRSR602401-1"/>
    </source>
</evidence>
<dbReference type="CDD" id="cd20628">
    <property type="entry name" value="CYP4"/>
    <property type="match status" value="1"/>
</dbReference>
<dbReference type="FunFam" id="1.10.630.10:FF:000182">
    <property type="entry name" value="Cytochrome P450 3A4"/>
    <property type="match status" value="1"/>
</dbReference>
<evidence type="ECO:0000256" key="2">
    <source>
        <dbReference type="ARBA" id="ARBA00004174"/>
    </source>
</evidence>
<sequence>MMSVALVLVTALLVLLLGLMAKSWSRRSNLPGPLSIPFFGVAVYMWRLKTTDIIDLIKGWYTAYGEIFEIEILGTSYVIVSEPELVEPVLTNSINITKGYIEYSFFRPMFDDGLIVSDGDKWRSRRKLLTPSFHIKILESSLQSISQNAEAHVSILLAYDGKPVKVDDIILITTLKILCETAMGVQLNTKDEKQNEYIKATKICLDGVVERYLRIWHYPEFIFRLCRAGKLFFKNVEITHNFDKQVIEQRKALFQAEKNGSQNNGHKKNDRRKAFLDLLLELEDSHPGLFTESDMMEEVDTFMIAGHHTTASAMTFAYFLLANHPDVQEKVYDEQIGIFGNDKRIPTIQDLNKMVYLEMVIKETLRLYPIIPLYSRLLNEDLQIDENRVIKAGKTVVVFTYGVHRSKKHWKNPDAFIPERFAPGTNRHSFSYIPFSAGPRNCIGHKYAMMVLKTLLSTVVRNCWLEPVTTSIVLEFGITLKPCGGLLVKVLPRDNTKASHS</sequence>
<keyword evidence="9 14" id="KW-0560">Oxidoreductase</keyword>
<evidence type="ECO:0008006" key="18">
    <source>
        <dbReference type="Google" id="ProtNLM"/>
    </source>
</evidence>
<keyword evidence="12" id="KW-0472">Membrane</keyword>
<evidence type="ECO:0000256" key="12">
    <source>
        <dbReference type="ARBA" id="ARBA00023136"/>
    </source>
</evidence>
<dbReference type="GO" id="GO:0004497">
    <property type="term" value="F:monooxygenase activity"/>
    <property type="evidence" value="ECO:0007669"/>
    <property type="project" value="UniProtKB-KW"/>
</dbReference>
<evidence type="ECO:0000256" key="3">
    <source>
        <dbReference type="ARBA" id="ARBA00004406"/>
    </source>
</evidence>
<accession>A0A9P0MPQ6</accession>
<dbReference type="GO" id="GO:0005789">
    <property type="term" value="C:endoplasmic reticulum membrane"/>
    <property type="evidence" value="ECO:0007669"/>
    <property type="project" value="UniProtKB-SubCell"/>
</dbReference>
<evidence type="ECO:0000256" key="15">
    <source>
        <dbReference type="SAM" id="SignalP"/>
    </source>
</evidence>
<dbReference type="EMBL" id="OV725080">
    <property type="protein sequence ID" value="CAH1400225.1"/>
    <property type="molecule type" value="Genomic_DNA"/>
</dbReference>
<keyword evidence="17" id="KW-1185">Reference proteome</keyword>
<dbReference type="PRINTS" id="PR00463">
    <property type="entry name" value="EP450I"/>
</dbReference>
<keyword evidence="11 14" id="KW-0503">Monooxygenase</keyword>
<dbReference type="InterPro" id="IPR001128">
    <property type="entry name" value="Cyt_P450"/>
</dbReference>
<keyword evidence="8" id="KW-0492">Microsome</keyword>
<evidence type="ECO:0000256" key="10">
    <source>
        <dbReference type="ARBA" id="ARBA00023004"/>
    </source>
</evidence>
<dbReference type="GO" id="GO:0016705">
    <property type="term" value="F:oxidoreductase activity, acting on paired donors, with incorporation or reduction of molecular oxygen"/>
    <property type="evidence" value="ECO:0007669"/>
    <property type="project" value="InterPro"/>
</dbReference>
<evidence type="ECO:0000313" key="16">
    <source>
        <dbReference type="EMBL" id="CAH1400225.1"/>
    </source>
</evidence>
<dbReference type="InterPro" id="IPR017972">
    <property type="entry name" value="Cyt_P450_CS"/>
</dbReference>
<comment type="similarity">
    <text evidence="4 14">Belongs to the cytochrome P450 family.</text>
</comment>
<evidence type="ECO:0000256" key="14">
    <source>
        <dbReference type="RuleBase" id="RU000461"/>
    </source>
</evidence>
<feature type="binding site" description="axial binding residue" evidence="13">
    <location>
        <position position="442"/>
    </location>
    <ligand>
        <name>heme</name>
        <dbReference type="ChEBI" id="CHEBI:30413"/>
    </ligand>
    <ligandPart>
        <name>Fe</name>
        <dbReference type="ChEBI" id="CHEBI:18248"/>
    </ligandPart>
</feature>
<feature type="chain" id="PRO_5040173809" description="Cytochrome P450" evidence="15">
    <location>
        <begin position="26"/>
        <end position="501"/>
    </location>
</feature>
<keyword evidence="15" id="KW-0732">Signal</keyword>
<protein>
    <recommendedName>
        <fullName evidence="18">Cytochrome P450</fullName>
    </recommendedName>
</protein>
<evidence type="ECO:0000256" key="5">
    <source>
        <dbReference type="ARBA" id="ARBA00022617"/>
    </source>
</evidence>
<dbReference type="PRINTS" id="PR00385">
    <property type="entry name" value="P450"/>
</dbReference>
<dbReference type="PROSITE" id="PS00086">
    <property type="entry name" value="CYTOCHROME_P450"/>
    <property type="match status" value="1"/>
</dbReference>
<dbReference type="PANTHER" id="PTHR24291">
    <property type="entry name" value="CYTOCHROME P450 FAMILY 4"/>
    <property type="match status" value="1"/>
</dbReference>
<keyword evidence="7" id="KW-0256">Endoplasmic reticulum</keyword>
<dbReference type="PANTHER" id="PTHR24291:SF189">
    <property type="entry name" value="CYTOCHROME P450 4C3-RELATED"/>
    <property type="match status" value="1"/>
</dbReference>
<evidence type="ECO:0000256" key="8">
    <source>
        <dbReference type="ARBA" id="ARBA00022848"/>
    </source>
</evidence>
<reference evidence="16" key="1">
    <citation type="submission" date="2022-01" db="EMBL/GenBank/DDBJ databases">
        <authorList>
            <person name="King R."/>
        </authorList>
    </citation>
    <scope>NUCLEOTIDE SEQUENCE</scope>
</reference>
<evidence type="ECO:0000313" key="17">
    <source>
        <dbReference type="Proteomes" id="UP001152798"/>
    </source>
</evidence>